<dbReference type="InterPro" id="IPR006311">
    <property type="entry name" value="TAT_signal"/>
</dbReference>
<dbReference type="SMART" id="SM00710">
    <property type="entry name" value="PbH1"/>
    <property type="match status" value="7"/>
</dbReference>
<organism evidence="1">
    <name type="scientific">Mycobacterium sp. (strain MCS)</name>
    <dbReference type="NCBI Taxonomy" id="164756"/>
    <lineage>
        <taxon>Bacteria</taxon>
        <taxon>Bacillati</taxon>
        <taxon>Actinomycetota</taxon>
        <taxon>Actinomycetes</taxon>
        <taxon>Mycobacteriales</taxon>
        <taxon>Mycobacteriaceae</taxon>
        <taxon>Mycobacterium</taxon>
    </lineage>
</organism>
<dbReference type="SUPFAM" id="SSF51126">
    <property type="entry name" value="Pectin lyase-like"/>
    <property type="match status" value="1"/>
</dbReference>
<name>A0A5Q5BMK9_MYCSS</name>
<proteinExistence type="predicted"/>
<dbReference type="InterPro" id="IPR012334">
    <property type="entry name" value="Pectin_lyas_fold"/>
</dbReference>
<dbReference type="InterPro" id="IPR011050">
    <property type="entry name" value="Pectin_lyase_fold/virulence"/>
</dbReference>
<dbReference type="PROSITE" id="PS51257">
    <property type="entry name" value="PROKAR_LIPOPROTEIN"/>
    <property type="match status" value="1"/>
</dbReference>
<sequence precursor="true">MTLSRRELLARTSAAAASALLAGCSTNGPRTVVDVRAHGATGDGITDDSRAVQAAAAALRPGSTLRFSRGTYRFAQRWPPGGAAVVISGLADVRVEFDPGAELYMDNLHPTKHTGSSHGLLVRGPASRIHLRGLNIRWADGARRSLGDGIRVEGFPDLDGAQPKGWSGQSRPVTEVTVSDCTVRSSPQTGVVMMGVSDIEVTGLRVTDSGADGLHFNACRRATVTEYSAVNTGDDGLALVTYFEAEPTFDPAAHTFSLPELTDWSNADFTVENVNVFGCRANGVRLAGAHRVTVEGLDVVGVHAGSAFLIDSAEPGTDVGWHYVASRAVRLDDVTATDCDMGIHLLARPGTSGDPRFTDFDIHVGDATIDDCPTWAVRAESLTDTRVNGMRIDNCSVTTASTTGGNGGVGVGDANGITFGIMTIRHAEPVIAFQTVNAGALTVEKLGVAITRRDRPEGKLDPCVRLDNSDGVIDQLTIGWPAAGDGWVPVRLSEPGPCEDDIGETPLAIRGLTVTPPVERPSAVVCGR</sequence>
<gene>
    <name evidence="1" type="ordered locus">Mmcs_3587</name>
</gene>
<protein>
    <submittedName>
        <fullName evidence="1">Uncharacterized protein</fullName>
    </submittedName>
</protein>
<dbReference type="EMBL" id="CP000384">
    <property type="protein sequence ID" value="ABG09694.1"/>
    <property type="molecule type" value="Genomic_DNA"/>
</dbReference>
<dbReference type="KEGG" id="mmc:Mmcs_3587"/>
<dbReference type="PROSITE" id="PS51318">
    <property type="entry name" value="TAT"/>
    <property type="match status" value="1"/>
</dbReference>
<accession>A0A5Q5BMK9</accession>
<dbReference type="InterPro" id="IPR006626">
    <property type="entry name" value="PbH1"/>
</dbReference>
<evidence type="ECO:0000313" key="1">
    <source>
        <dbReference type="EMBL" id="ABG09694.1"/>
    </source>
</evidence>
<dbReference type="AlphaFoldDB" id="A0A5Q5BMK9"/>
<dbReference type="Gene3D" id="2.160.20.10">
    <property type="entry name" value="Single-stranded right-handed beta-helix, Pectin lyase-like"/>
    <property type="match status" value="2"/>
</dbReference>
<reference evidence="1" key="1">
    <citation type="submission" date="2006-06" db="EMBL/GenBank/DDBJ databases">
        <title>Complete sequence of chromosome of Mycobacterium sp. MCS.</title>
        <authorList>
            <consortium name="US DOE Joint Genome Institute"/>
            <person name="Copeland A."/>
            <person name="Lucas S."/>
            <person name="Lapidus A."/>
            <person name="Barry K."/>
            <person name="Detter J.C."/>
            <person name="Glavina del Rio T."/>
            <person name="Hammon N."/>
            <person name="Israni S."/>
            <person name="Dalin E."/>
            <person name="Tice H."/>
            <person name="Pitluck S."/>
            <person name="Martinez M."/>
            <person name="Schmutz J."/>
            <person name="Larimer F."/>
            <person name="Land M."/>
            <person name="Hauser L."/>
            <person name="Kyrpides N."/>
            <person name="Kim E."/>
            <person name="Miller C.D."/>
            <person name="Hughes J.E."/>
            <person name="Anderson A.J."/>
            <person name="Sims R.C."/>
            <person name="Richardson P."/>
        </authorList>
    </citation>
    <scope>NUCLEOTIDE SEQUENCE [LARGE SCALE GENOMIC DNA]</scope>
    <source>
        <strain evidence="1">MCS</strain>
    </source>
</reference>